<feature type="domain" description="Ribosomal RNA large subunit methyltransferase K/L-like methyltransferase" evidence="6">
    <location>
        <begin position="182"/>
        <end position="356"/>
    </location>
</feature>
<dbReference type="PANTHER" id="PTHR14911">
    <property type="entry name" value="THUMP DOMAIN-CONTAINING"/>
    <property type="match status" value="1"/>
</dbReference>
<evidence type="ECO:0000256" key="3">
    <source>
        <dbReference type="ARBA" id="ARBA00022603"/>
    </source>
</evidence>
<evidence type="ECO:0000313" key="8">
    <source>
        <dbReference type="Proteomes" id="UP001341135"/>
    </source>
</evidence>
<dbReference type="InterPro" id="IPR053943">
    <property type="entry name" value="RlmKL-like_Mtase_CS"/>
</dbReference>
<evidence type="ECO:0000256" key="4">
    <source>
        <dbReference type="ARBA" id="ARBA00022679"/>
    </source>
</evidence>
<dbReference type="CDD" id="cd11715">
    <property type="entry name" value="THUMP_AdoMetMT"/>
    <property type="match status" value="1"/>
</dbReference>
<dbReference type="SUPFAM" id="SSF53335">
    <property type="entry name" value="S-adenosyl-L-methionine-dependent methyltransferases"/>
    <property type="match status" value="1"/>
</dbReference>
<keyword evidence="2" id="KW-0963">Cytoplasm</keyword>
<dbReference type="PANTHER" id="PTHR14911:SF21">
    <property type="entry name" value="N2-METHYLGUANOSINE TRNA METHYLTRANSFERASE"/>
    <property type="match status" value="1"/>
</dbReference>
<organism evidence="7 8">
    <name type="scientific">Pyrodictium abyssi</name>
    <dbReference type="NCBI Taxonomy" id="54256"/>
    <lineage>
        <taxon>Archaea</taxon>
        <taxon>Thermoproteota</taxon>
        <taxon>Thermoprotei</taxon>
        <taxon>Desulfurococcales</taxon>
        <taxon>Pyrodictiaceae</taxon>
        <taxon>Pyrodictium</taxon>
    </lineage>
</organism>
<dbReference type="CDD" id="cd02440">
    <property type="entry name" value="AdoMet_MTases"/>
    <property type="match status" value="1"/>
</dbReference>
<dbReference type="GeneID" id="89288098"/>
<dbReference type="Proteomes" id="UP001341135">
    <property type="component" value="Chromosome"/>
</dbReference>
<comment type="subcellular location">
    <subcellularLocation>
        <location evidence="1">Cytoplasm</location>
    </subcellularLocation>
</comment>
<protein>
    <submittedName>
        <fullName evidence="7">TRM11 family methyltransferase</fullName>
    </submittedName>
</protein>
<evidence type="ECO:0000259" key="6">
    <source>
        <dbReference type="Pfam" id="PF01170"/>
    </source>
</evidence>
<dbReference type="Gene3D" id="3.40.50.150">
    <property type="entry name" value="Vaccinia Virus protein VP39"/>
    <property type="match status" value="1"/>
</dbReference>
<evidence type="ECO:0000256" key="5">
    <source>
        <dbReference type="ARBA" id="ARBA00022694"/>
    </source>
</evidence>
<sequence>MLWPLGKGAVATRLYYALLSGFHASLPAAELRGILEALGYQYRFVEELDQLVLFKCSCGSVKRVAWRAGLVHESGRVLAVAEARLGDVLEALEYVDWCSVAGPGDRVRVELHRVRGYARSTVPDDAARQVARRLGSLLRPCGASAAAREPTKTVRVLVSEGVAVIGLRESVQPKKLLDQHRPQRRPFFHPGSLDPRLARLFVNLSRAAAPGPYLDPFCGTGGFALEAQTLGIQTLCGELAGRLVNGAWRNLCAYPMEALTTTVHWDATRLPLRDRSVQSIGTDPPYGRSVSLRGKPLEELLEGFLAEAARVMRPGAFLAYAAPHWAEERAVEYTERAGLRLVEKHYMRVHGSLTRVIVVARAPG</sequence>
<dbReference type="PROSITE" id="PS01261">
    <property type="entry name" value="UPF0020"/>
    <property type="match status" value="1"/>
</dbReference>
<dbReference type="GO" id="GO:0008168">
    <property type="term" value="F:methyltransferase activity"/>
    <property type="evidence" value="ECO:0007669"/>
    <property type="project" value="UniProtKB-KW"/>
</dbReference>
<gene>
    <name evidence="7" type="ORF">PABY_00730</name>
</gene>
<dbReference type="EMBL" id="AP028907">
    <property type="protein sequence ID" value="BES80506.1"/>
    <property type="molecule type" value="Genomic_DNA"/>
</dbReference>
<dbReference type="InterPro" id="IPR000241">
    <property type="entry name" value="RlmKL-like_Mtase"/>
</dbReference>
<evidence type="ECO:0000313" key="7">
    <source>
        <dbReference type="EMBL" id="BES80506.1"/>
    </source>
</evidence>
<dbReference type="RefSeq" id="WP_338250813.1">
    <property type="nucleotide sequence ID" value="NZ_AP028907.1"/>
</dbReference>
<evidence type="ECO:0000256" key="1">
    <source>
        <dbReference type="ARBA" id="ARBA00004496"/>
    </source>
</evidence>
<keyword evidence="8" id="KW-1185">Reference proteome</keyword>
<dbReference type="InterPro" id="IPR029063">
    <property type="entry name" value="SAM-dependent_MTases_sf"/>
</dbReference>
<dbReference type="PRINTS" id="PR00507">
    <property type="entry name" value="N12N6MTFRASE"/>
</dbReference>
<dbReference type="Pfam" id="PF01170">
    <property type="entry name" value="UPF0020"/>
    <property type="match status" value="1"/>
</dbReference>
<evidence type="ECO:0000256" key="2">
    <source>
        <dbReference type="ARBA" id="ARBA00022490"/>
    </source>
</evidence>
<keyword evidence="3 7" id="KW-0489">Methyltransferase</keyword>
<keyword evidence="5" id="KW-0819">tRNA processing</keyword>
<proteinExistence type="predicted"/>
<dbReference type="GO" id="GO:0032259">
    <property type="term" value="P:methylation"/>
    <property type="evidence" value="ECO:0007669"/>
    <property type="project" value="UniProtKB-KW"/>
</dbReference>
<keyword evidence="4" id="KW-0808">Transferase</keyword>
<name>A0ABN6ZJV9_9CREN</name>
<reference evidence="7 8" key="1">
    <citation type="submission" date="2023-09" db="EMBL/GenBank/DDBJ databases">
        <title>Pyrofollis japonicus gen. nov. sp. nov., a novel member of the family Pyrodictiaceae isolated from the Iheya North hydrothermal field.</title>
        <authorList>
            <person name="Miyazaki U."/>
            <person name="Sanari M."/>
            <person name="Tame A."/>
            <person name="Kitajima M."/>
            <person name="Okamoto A."/>
            <person name="Sawayama S."/>
            <person name="Miyazaki J."/>
            <person name="Takai K."/>
            <person name="Nakagawa S."/>
        </authorList>
    </citation>
    <scope>NUCLEOTIDE SEQUENCE [LARGE SCALE GENOMIC DNA]</scope>
    <source>
        <strain evidence="7 8">AV2</strain>
    </source>
</reference>
<accession>A0ABN6ZJV9</accession>